<organism evidence="2 3">
    <name type="scientific">Eimeria brunetti</name>
    <dbReference type="NCBI Taxonomy" id="51314"/>
    <lineage>
        <taxon>Eukaryota</taxon>
        <taxon>Sar</taxon>
        <taxon>Alveolata</taxon>
        <taxon>Apicomplexa</taxon>
        <taxon>Conoidasida</taxon>
        <taxon>Coccidia</taxon>
        <taxon>Eucoccidiorida</taxon>
        <taxon>Eimeriorina</taxon>
        <taxon>Eimeriidae</taxon>
        <taxon>Eimeria</taxon>
    </lineage>
</organism>
<reference evidence="2" key="1">
    <citation type="submission" date="2013-10" db="EMBL/GenBank/DDBJ databases">
        <title>Genomic analysis of the causative agents of coccidiosis in chickens.</title>
        <authorList>
            <person name="Reid A.J."/>
            <person name="Blake D."/>
            <person name="Billington K."/>
            <person name="Browne H."/>
            <person name="Dunn M."/>
            <person name="Hung S."/>
            <person name="Kawahara F."/>
            <person name="Miranda-Saavedra D."/>
            <person name="Mourier T."/>
            <person name="Nagra H."/>
            <person name="Otto T.D."/>
            <person name="Rawlings N."/>
            <person name="Sanchez A."/>
            <person name="Sanders M."/>
            <person name="Subramaniam C."/>
            <person name="Tay Y."/>
            <person name="Dear P."/>
            <person name="Doerig C."/>
            <person name="Gruber A."/>
            <person name="Parkinson J."/>
            <person name="Shirley M."/>
            <person name="Wan K.L."/>
            <person name="Berriman M."/>
            <person name="Tomley F."/>
            <person name="Pain A."/>
        </authorList>
    </citation>
    <scope>NUCLEOTIDE SEQUENCE [LARGE SCALE GENOMIC DNA]</scope>
    <source>
        <strain evidence="2">Houghton</strain>
    </source>
</reference>
<dbReference type="EMBL" id="HG711214">
    <property type="protein sequence ID" value="CDJ48593.1"/>
    <property type="molecule type" value="Genomic_DNA"/>
</dbReference>
<feature type="region of interest" description="Disordered" evidence="1">
    <location>
        <begin position="57"/>
        <end position="135"/>
    </location>
</feature>
<sequence>MAEAAARRRERELLQQQQQQQQLLLQQQQQYYVEVAIQPRKNQYAREYVERAARAAYTPKIGGEIRRRQPNFSSSPMGAEGDLLQQQQQQQQQLQQQQQYREGRRRWETYERETEYRNRERESWRESRDRGDRYY</sequence>
<protein>
    <submittedName>
        <fullName evidence="2">Uncharacterized protein</fullName>
    </submittedName>
</protein>
<accession>U6LH75</accession>
<dbReference type="AlphaFoldDB" id="U6LH75"/>
<name>U6LH75_9EIME</name>
<dbReference type="VEuPathDB" id="ToxoDB:EBH_0021080"/>
<gene>
    <name evidence="2" type="ORF">EBH_0021080</name>
</gene>
<keyword evidence="3" id="KW-1185">Reference proteome</keyword>
<evidence type="ECO:0000313" key="2">
    <source>
        <dbReference type="EMBL" id="CDJ48593.1"/>
    </source>
</evidence>
<reference evidence="2" key="2">
    <citation type="submission" date="2013-10" db="EMBL/GenBank/DDBJ databases">
        <authorList>
            <person name="Aslett M."/>
        </authorList>
    </citation>
    <scope>NUCLEOTIDE SEQUENCE [LARGE SCALE GENOMIC DNA]</scope>
    <source>
        <strain evidence="2">Houghton</strain>
    </source>
</reference>
<proteinExistence type="predicted"/>
<feature type="compositionally biased region" description="Basic and acidic residues" evidence="1">
    <location>
        <begin position="101"/>
        <end position="135"/>
    </location>
</feature>
<dbReference type="Proteomes" id="UP000030750">
    <property type="component" value="Unassembled WGS sequence"/>
</dbReference>
<evidence type="ECO:0000313" key="3">
    <source>
        <dbReference type="Proteomes" id="UP000030750"/>
    </source>
</evidence>
<evidence type="ECO:0000256" key="1">
    <source>
        <dbReference type="SAM" id="MobiDB-lite"/>
    </source>
</evidence>
<feature type="compositionally biased region" description="Low complexity" evidence="1">
    <location>
        <begin position="83"/>
        <end position="100"/>
    </location>
</feature>